<evidence type="ECO:0000313" key="2">
    <source>
        <dbReference type="Proteomes" id="UP000699462"/>
    </source>
</evidence>
<name>A0A8T0DMQ9_9TREM</name>
<protein>
    <submittedName>
        <fullName evidence="1">Uncharacterized protein</fullName>
    </submittedName>
</protein>
<dbReference type="AlphaFoldDB" id="A0A8T0DMQ9"/>
<dbReference type="Proteomes" id="UP000699462">
    <property type="component" value="Unassembled WGS sequence"/>
</dbReference>
<accession>A0A8T0DMQ9</accession>
<evidence type="ECO:0000313" key="1">
    <source>
        <dbReference type="EMBL" id="KAF8568288.1"/>
    </source>
</evidence>
<sequence length="113" mass="13801">MPAFIRLSLLHLERNMNSYFMERTNFVFSRADLRKLVEQTLDQHPDCLDLNEKMMERRLSTAVSICQMWWSSERLSTIHWIAKDRQYFHPKVFCIWSLIKPFLNRRFIGRYLS</sequence>
<gene>
    <name evidence="1" type="ORF">P879_04439</name>
</gene>
<comment type="caution">
    <text evidence="1">The sequence shown here is derived from an EMBL/GenBank/DDBJ whole genome shotgun (WGS) entry which is preliminary data.</text>
</comment>
<reference evidence="1 2" key="1">
    <citation type="submission" date="2019-07" db="EMBL/GenBank/DDBJ databases">
        <title>Annotation for the trematode Paragonimus westermani.</title>
        <authorList>
            <person name="Choi Y.-J."/>
        </authorList>
    </citation>
    <scope>NUCLEOTIDE SEQUENCE [LARGE SCALE GENOMIC DNA]</scope>
    <source>
        <strain evidence="1">180907_Pwestermani</strain>
    </source>
</reference>
<proteinExistence type="predicted"/>
<dbReference type="EMBL" id="JTDF01002938">
    <property type="protein sequence ID" value="KAF8568288.1"/>
    <property type="molecule type" value="Genomic_DNA"/>
</dbReference>
<keyword evidence="2" id="KW-1185">Reference proteome</keyword>
<organism evidence="1 2">
    <name type="scientific">Paragonimus westermani</name>
    <dbReference type="NCBI Taxonomy" id="34504"/>
    <lineage>
        <taxon>Eukaryota</taxon>
        <taxon>Metazoa</taxon>
        <taxon>Spiralia</taxon>
        <taxon>Lophotrochozoa</taxon>
        <taxon>Platyhelminthes</taxon>
        <taxon>Trematoda</taxon>
        <taxon>Digenea</taxon>
        <taxon>Plagiorchiida</taxon>
        <taxon>Troglotremata</taxon>
        <taxon>Troglotrematidae</taxon>
        <taxon>Paragonimus</taxon>
    </lineage>
</organism>